<comment type="caution">
    <text evidence="2">The sequence shown here is derived from an EMBL/GenBank/DDBJ whole genome shotgun (WGS) entry which is preliminary data.</text>
</comment>
<dbReference type="InterPro" id="IPR040976">
    <property type="entry name" value="Pkinase_fungal"/>
</dbReference>
<feature type="domain" description="Fungal-type protein kinase" evidence="1">
    <location>
        <begin position="2"/>
        <end position="157"/>
    </location>
</feature>
<proteinExistence type="predicted"/>
<dbReference type="Proteomes" id="UP000807025">
    <property type="component" value="Unassembled WGS sequence"/>
</dbReference>
<dbReference type="Pfam" id="PF17667">
    <property type="entry name" value="Pkinase_fungal"/>
    <property type="match status" value="1"/>
</dbReference>
<gene>
    <name evidence="2" type="ORF">BDN71DRAFT_1185603</name>
</gene>
<protein>
    <recommendedName>
        <fullName evidence="1">Fungal-type protein kinase domain-containing protein</fullName>
    </recommendedName>
</protein>
<evidence type="ECO:0000313" key="2">
    <source>
        <dbReference type="EMBL" id="KAF9500174.1"/>
    </source>
</evidence>
<keyword evidence="3" id="KW-1185">Reference proteome</keyword>
<name>A0A9P6A9G4_PLEER</name>
<evidence type="ECO:0000313" key="3">
    <source>
        <dbReference type="Proteomes" id="UP000807025"/>
    </source>
</evidence>
<sequence length="195" mass="22255">MDYARLHLSADPLRVFSVGLLLYEFHFMVAMFDQDGACLSASYHLRDDLDIFIRAIHQLGYGLTDVELGRDPTVKLLHSPRDDQLRLALDVIVEEQVKSTVSRKFPSYKITLKARDTYSMDGITKHIEAEATAWVTIGPPIWSSLSYLGRGSSVWRVIALGELLKVLERSQGSDLHLEDEPMQNGCVWCRWRDRC</sequence>
<reference evidence="2" key="1">
    <citation type="submission" date="2020-11" db="EMBL/GenBank/DDBJ databases">
        <authorList>
            <consortium name="DOE Joint Genome Institute"/>
            <person name="Ahrendt S."/>
            <person name="Riley R."/>
            <person name="Andreopoulos W."/>
            <person name="Labutti K."/>
            <person name="Pangilinan J."/>
            <person name="Ruiz-Duenas F.J."/>
            <person name="Barrasa J.M."/>
            <person name="Sanchez-Garcia M."/>
            <person name="Camarero S."/>
            <person name="Miyauchi S."/>
            <person name="Serrano A."/>
            <person name="Linde D."/>
            <person name="Babiker R."/>
            <person name="Drula E."/>
            <person name="Ayuso-Fernandez I."/>
            <person name="Pacheco R."/>
            <person name="Padilla G."/>
            <person name="Ferreira P."/>
            <person name="Barriuso J."/>
            <person name="Kellner H."/>
            <person name="Castanera R."/>
            <person name="Alfaro M."/>
            <person name="Ramirez L."/>
            <person name="Pisabarro A.G."/>
            <person name="Kuo A."/>
            <person name="Tritt A."/>
            <person name="Lipzen A."/>
            <person name="He G."/>
            <person name="Yan M."/>
            <person name="Ng V."/>
            <person name="Cullen D."/>
            <person name="Martin F."/>
            <person name="Rosso M.-N."/>
            <person name="Henrissat B."/>
            <person name="Hibbett D."/>
            <person name="Martinez A.T."/>
            <person name="Grigoriev I.V."/>
        </authorList>
    </citation>
    <scope>NUCLEOTIDE SEQUENCE</scope>
    <source>
        <strain evidence="2">ATCC 90797</strain>
    </source>
</reference>
<dbReference type="EMBL" id="MU154528">
    <property type="protein sequence ID" value="KAF9500174.1"/>
    <property type="molecule type" value="Genomic_DNA"/>
</dbReference>
<accession>A0A9P6A9G4</accession>
<dbReference type="OrthoDB" id="3271139at2759"/>
<organism evidence="2 3">
    <name type="scientific">Pleurotus eryngii</name>
    <name type="common">Boletus of the steppes</name>
    <dbReference type="NCBI Taxonomy" id="5323"/>
    <lineage>
        <taxon>Eukaryota</taxon>
        <taxon>Fungi</taxon>
        <taxon>Dikarya</taxon>
        <taxon>Basidiomycota</taxon>
        <taxon>Agaricomycotina</taxon>
        <taxon>Agaricomycetes</taxon>
        <taxon>Agaricomycetidae</taxon>
        <taxon>Agaricales</taxon>
        <taxon>Pleurotineae</taxon>
        <taxon>Pleurotaceae</taxon>
        <taxon>Pleurotus</taxon>
    </lineage>
</organism>
<evidence type="ECO:0000259" key="1">
    <source>
        <dbReference type="Pfam" id="PF17667"/>
    </source>
</evidence>
<dbReference type="AlphaFoldDB" id="A0A9P6A9G4"/>